<evidence type="ECO:0000256" key="2">
    <source>
        <dbReference type="ARBA" id="ARBA00006016"/>
    </source>
</evidence>
<dbReference type="GO" id="GO:0006412">
    <property type="term" value="P:translation"/>
    <property type="evidence" value="ECO:0007669"/>
    <property type="project" value="UniProtKB-KW"/>
</dbReference>
<comment type="caution">
    <text evidence="8">The sequence shown here is derived from an EMBL/GenBank/DDBJ whole genome shotgun (WGS) entry which is preliminary data.</text>
</comment>
<dbReference type="SUPFAM" id="SSF50249">
    <property type="entry name" value="Nucleic acid-binding proteins"/>
    <property type="match status" value="1"/>
</dbReference>
<keyword evidence="9" id="KW-1185">Reference proteome</keyword>
<dbReference type="Proteomes" id="UP001530293">
    <property type="component" value="Unassembled WGS sequence"/>
</dbReference>
<dbReference type="EMBL" id="JALLBG020000077">
    <property type="protein sequence ID" value="KAL3767232.1"/>
    <property type="molecule type" value="Genomic_DNA"/>
</dbReference>
<dbReference type="InterPro" id="IPR012340">
    <property type="entry name" value="NA-bd_OB-fold"/>
</dbReference>
<dbReference type="FunFam" id="2.30.30.30:FF:000080">
    <property type="entry name" value="Eukaryotic translation initiation factor 5A"/>
    <property type="match status" value="1"/>
</dbReference>
<dbReference type="InterPro" id="IPR008991">
    <property type="entry name" value="Translation_prot_SH3-like_sf"/>
</dbReference>
<proteinExistence type="inferred from homology"/>
<dbReference type="Pfam" id="PF21485">
    <property type="entry name" value="IF5A-like_N"/>
    <property type="match status" value="1"/>
</dbReference>
<gene>
    <name evidence="8" type="ORF">ACHAWU_003323</name>
</gene>
<keyword evidence="3" id="KW-0150">Chloroplast</keyword>
<dbReference type="Gene3D" id="2.30.30.30">
    <property type="match status" value="1"/>
</dbReference>
<dbReference type="NCBIfam" id="TIGR00037">
    <property type="entry name" value="eIF_5A"/>
    <property type="match status" value="1"/>
</dbReference>
<dbReference type="AlphaFoldDB" id="A0ABD3MUA5"/>
<dbReference type="SUPFAM" id="SSF50104">
    <property type="entry name" value="Translation proteins SH3-like domain"/>
    <property type="match status" value="1"/>
</dbReference>
<evidence type="ECO:0000256" key="4">
    <source>
        <dbReference type="ARBA" id="ARBA00022640"/>
    </source>
</evidence>
<dbReference type="InterPro" id="IPR014722">
    <property type="entry name" value="Rib_uL2_dom2"/>
</dbReference>
<organism evidence="8 9">
    <name type="scientific">Discostella pseudostelligera</name>
    <dbReference type="NCBI Taxonomy" id="259834"/>
    <lineage>
        <taxon>Eukaryota</taxon>
        <taxon>Sar</taxon>
        <taxon>Stramenopiles</taxon>
        <taxon>Ochrophyta</taxon>
        <taxon>Bacillariophyta</taxon>
        <taxon>Coscinodiscophyceae</taxon>
        <taxon>Thalassiosirophycidae</taxon>
        <taxon>Stephanodiscales</taxon>
        <taxon>Stephanodiscaceae</taxon>
        <taxon>Discostella</taxon>
    </lineage>
</organism>
<dbReference type="Gene3D" id="2.40.50.140">
    <property type="entry name" value="Nucleic acid-binding proteins"/>
    <property type="match status" value="1"/>
</dbReference>
<evidence type="ECO:0000313" key="9">
    <source>
        <dbReference type="Proteomes" id="UP001530293"/>
    </source>
</evidence>
<protein>
    <recommendedName>
        <fullName evidence="7">Translation initiation factor 5A C-terminal domain-containing protein</fullName>
    </recommendedName>
</protein>
<dbReference type="InterPro" id="IPR048670">
    <property type="entry name" value="IF5A-like_N"/>
</dbReference>
<keyword evidence="5" id="KW-0648">Protein biosynthesis</keyword>
<name>A0ABD3MUA5_9STRA</name>
<dbReference type="Pfam" id="PF01287">
    <property type="entry name" value="eIF-5a"/>
    <property type="match status" value="1"/>
</dbReference>
<feature type="domain" description="Translation initiation factor 5A C-terminal" evidence="7">
    <location>
        <begin position="157"/>
        <end position="228"/>
    </location>
</feature>
<evidence type="ECO:0000259" key="7">
    <source>
        <dbReference type="SMART" id="SM01376"/>
    </source>
</evidence>
<accession>A0ABD3MUA5</accession>
<evidence type="ECO:0000256" key="6">
    <source>
        <dbReference type="ARBA" id="ARBA00023071"/>
    </source>
</evidence>
<evidence type="ECO:0000256" key="1">
    <source>
        <dbReference type="ARBA" id="ARBA00004229"/>
    </source>
</evidence>
<dbReference type="GO" id="GO:0009507">
    <property type="term" value="C:chloroplast"/>
    <property type="evidence" value="ECO:0007669"/>
    <property type="project" value="UniProtKB-SubCell"/>
</dbReference>
<evidence type="ECO:0000256" key="5">
    <source>
        <dbReference type="ARBA" id="ARBA00022917"/>
    </source>
</evidence>
<comment type="similarity">
    <text evidence="2">Belongs to the eIF-5A family.</text>
</comment>
<keyword evidence="6" id="KW-0385">Hypusine</keyword>
<dbReference type="InterPro" id="IPR020189">
    <property type="entry name" value="IF5A_C"/>
</dbReference>
<keyword evidence="4" id="KW-0934">Plastid</keyword>
<evidence type="ECO:0000256" key="3">
    <source>
        <dbReference type="ARBA" id="ARBA00022528"/>
    </source>
</evidence>
<reference evidence="8 9" key="1">
    <citation type="submission" date="2024-10" db="EMBL/GenBank/DDBJ databases">
        <title>Updated reference genomes for cyclostephanoid diatoms.</title>
        <authorList>
            <person name="Roberts W.R."/>
            <person name="Alverson A.J."/>
        </authorList>
    </citation>
    <scope>NUCLEOTIDE SEQUENCE [LARGE SCALE GENOMIC DNA]</scope>
    <source>
        <strain evidence="8 9">AJA232-27</strain>
    </source>
</reference>
<sequence length="235" mass="25257">MRHKCLSVTWWWKDRRPSVSGSENPHPPPIFFINLSRPPPAAFDIHHTTSSSSSISATGVAASVVAQPASHSTMSDSEYNIESADAGASTTIPMEAGQIKKGGFIMIKGKPCKVLNISVSKTGKHGHAKCNFTATDIFTGKKLEDMVPSSHGTTVPIVNRTEWEIMDIGEDGEVTLMDEAGNQKTDINLPTYPETMAQEIRDAWADGENQVSCTVQSAVGIEQIVAFKKAAAEGS</sequence>
<evidence type="ECO:0000313" key="8">
    <source>
        <dbReference type="EMBL" id="KAL3767232.1"/>
    </source>
</evidence>
<comment type="subcellular location">
    <subcellularLocation>
        <location evidence="1">Plastid</location>
        <location evidence="1">Chloroplast</location>
    </subcellularLocation>
</comment>
<dbReference type="SMART" id="SM01376">
    <property type="entry name" value="eIF-5a"/>
    <property type="match status" value="1"/>
</dbReference>
<dbReference type="InterPro" id="IPR001884">
    <property type="entry name" value="IF5A-like"/>
</dbReference>
<dbReference type="PANTHER" id="PTHR11673">
    <property type="entry name" value="TRANSLATION INITIATION FACTOR 5A FAMILY MEMBER"/>
    <property type="match status" value="1"/>
</dbReference>
<dbReference type="PROSITE" id="PS00302">
    <property type="entry name" value="IF5A_HYPUSINE"/>
    <property type="match status" value="1"/>
</dbReference>
<dbReference type="InterPro" id="IPR019769">
    <property type="entry name" value="Trans_elong_IF5A_hypusine_site"/>
</dbReference>